<dbReference type="Pfam" id="PF00561">
    <property type="entry name" value="Abhydrolase_1"/>
    <property type="match status" value="1"/>
</dbReference>
<dbReference type="SUPFAM" id="SSF53474">
    <property type="entry name" value="alpha/beta-Hydrolases"/>
    <property type="match status" value="1"/>
</dbReference>
<dbReference type="InterPro" id="IPR029058">
    <property type="entry name" value="AB_hydrolase_fold"/>
</dbReference>
<name>A0ABX2EFK6_9BURK</name>
<keyword evidence="2" id="KW-0378">Hydrolase</keyword>
<dbReference type="EMBL" id="JABRWJ010000003">
    <property type="protein sequence ID" value="NRF67399.1"/>
    <property type="molecule type" value="Genomic_DNA"/>
</dbReference>
<protein>
    <submittedName>
        <fullName evidence="2">Alpha/beta fold hydrolase</fullName>
    </submittedName>
</protein>
<evidence type="ECO:0000259" key="1">
    <source>
        <dbReference type="Pfam" id="PF00561"/>
    </source>
</evidence>
<dbReference type="RefSeq" id="WP_173122514.1">
    <property type="nucleotide sequence ID" value="NZ_JABRWJ010000003.1"/>
</dbReference>
<evidence type="ECO:0000313" key="2">
    <source>
        <dbReference type="EMBL" id="NRF67399.1"/>
    </source>
</evidence>
<comment type="caution">
    <text evidence="2">The sequence shown here is derived from an EMBL/GenBank/DDBJ whole genome shotgun (WGS) entry which is preliminary data.</text>
</comment>
<accession>A0ABX2EFK6</accession>
<dbReference type="PANTHER" id="PTHR43194">
    <property type="entry name" value="HYDROLASE ALPHA/BETA FOLD FAMILY"/>
    <property type="match status" value="1"/>
</dbReference>
<proteinExistence type="predicted"/>
<dbReference type="Proteomes" id="UP000737171">
    <property type="component" value="Unassembled WGS sequence"/>
</dbReference>
<evidence type="ECO:0000313" key="3">
    <source>
        <dbReference type="Proteomes" id="UP000737171"/>
    </source>
</evidence>
<keyword evidence="3" id="KW-1185">Reference proteome</keyword>
<gene>
    <name evidence="2" type="ORF">HLB44_10420</name>
</gene>
<reference evidence="2 3" key="1">
    <citation type="submission" date="2020-05" db="EMBL/GenBank/DDBJ databases">
        <title>Aquincola sp. isolate from soil.</title>
        <authorList>
            <person name="Han J."/>
            <person name="Kim D.-U."/>
        </authorList>
    </citation>
    <scope>NUCLEOTIDE SEQUENCE [LARGE SCALE GENOMIC DNA]</scope>
    <source>
        <strain evidence="2 3">S2</strain>
    </source>
</reference>
<sequence>MSDPTAADLDRPAPEQVVQFFLTPRLPPPAPEFLPHPTALSIDTPSGSIALRRSGHGPRVLLLHGWEGQAADLAAFAPPLLDAGFEVITMDLPAHGASSGRQTSIPQSARALKAVGDVLGPLHAVIAHSVGSAVLGEALHHGLDAGHAVMIGAPAHYAAYARQVAAFAGLDEEGTQRMLELLREPLGVNIHEVSLPARAVHFTLPALFIHSSDDRIVAIADSLASAAAWRGARHLRVEGLGHRRILGDANVIAAALKFITAVLEEPAS</sequence>
<dbReference type="Gene3D" id="3.40.50.1820">
    <property type="entry name" value="alpha/beta hydrolase"/>
    <property type="match status" value="1"/>
</dbReference>
<dbReference type="InterPro" id="IPR050228">
    <property type="entry name" value="Carboxylesterase_BioH"/>
</dbReference>
<feature type="domain" description="AB hydrolase-1" evidence="1">
    <location>
        <begin position="58"/>
        <end position="135"/>
    </location>
</feature>
<dbReference type="PANTHER" id="PTHR43194:SF5">
    <property type="entry name" value="PIMELOYL-[ACYL-CARRIER PROTEIN] METHYL ESTER ESTERASE"/>
    <property type="match status" value="1"/>
</dbReference>
<organism evidence="2 3">
    <name type="scientific">Pseudaquabacterium terrae</name>
    <dbReference type="NCBI Taxonomy" id="2732868"/>
    <lineage>
        <taxon>Bacteria</taxon>
        <taxon>Pseudomonadati</taxon>
        <taxon>Pseudomonadota</taxon>
        <taxon>Betaproteobacteria</taxon>
        <taxon>Burkholderiales</taxon>
        <taxon>Sphaerotilaceae</taxon>
        <taxon>Pseudaquabacterium</taxon>
    </lineage>
</organism>
<dbReference type="InterPro" id="IPR000073">
    <property type="entry name" value="AB_hydrolase_1"/>
</dbReference>
<dbReference type="GO" id="GO:0016787">
    <property type="term" value="F:hydrolase activity"/>
    <property type="evidence" value="ECO:0007669"/>
    <property type="project" value="UniProtKB-KW"/>
</dbReference>